<name>A0A6N3F860_9CLOT</name>
<reference evidence="1" key="1">
    <citation type="submission" date="2019-11" db="EMBL/GenBank/DDBJ databases">
        <authorList>
            <person name="Feng L."/>
        </authorList>
    </citation>
    <scope>NUCLEOTIDE SEQUENCE</scope>
    <source>
        <strain evidence="1">CParaputrificumLFYP93</strain>
    </source>
</reference>
<dbReference type="AlphaFoldDB" id="A0A6N3F860"/>
<accession>A0A6N3F860</accession>
<evidence type="ECO:0000313" key="1">
    <source>
        <dbReference type="EMBL" id="VYU48264.1"/>
    </source>
</evidence>
<sequence>MKNLNELLNGTCEDLVNDYLEEKDILKLSYEHYEIIKNGSKHPMIKELLDKLRNMGCEVSEEDLIDYVLEKIKVLAVQHLYDKYVDTISVKKSTSFN</sequence>
<organism evidence="1">
    <name type="scientific">Clostridium paraputrificum</name>
    <dbReference type="NCBI Taxonomy" id="29363"/>
    <lineage>
        <taxon>Bacteria</taxon>
        <taxon>Bacillati</taxon>
        <taxon>Bacillota</taxon>
        <taxon>Clostridia</taxon>
        <taxon>Eubacteriales</taxon>
        <taxon>Clostridiaceae</taxon>
        <taxon>Clostridium</taxon>
    </lineage>
</organism>
<gene>
    <name evidence="1" type="ORF">CPLFYP93_02436</name>
</gene>
<dbReference type="EMBL" id="CACRTV010000057">
    <property type="protein sequence ID" value="VYU48264.1"/>
    <property type="molecule type" value="Genomic_DNA"/>
</dbReference>
<proteinExistence type="predicted"/>
<protein>
    <submittedName>
        <fullName evidence="1">Uncharacterized protein</fullName>
    </submittedName>
</protein>
<dbReference type="RefSeq" id="WP_156561800.1">
    <property type="nucleotide sequence ID" value="NZ_CACRTV010000057.1"/>
</dbReference>